<dbReference type="Pfam" id="PF01850">
    <property type="entry name" value="PIN"/>
    <property type="match status" value="1"/>
</dbReference>
<dbReference type="Pfam" id="PF00437">
    <property type="entry name" value="T2SSE"/>
    <property type="match status" value="1"/>
</dbReference>
<dbReference type="Gene3D" id="3.40.50.300">
    <property type="entry name" value="P-loop containing nucleotide triphosphate hydrolases"/>
    <property type="match status" value="1"/>
</dbReference>
<feature type="region of interest" description="Disordered" evidence="3">
    <location>
        <begin position="524"/>
        <end position="563"/>
    </location>
</feature>
<dbReference type="PANTHER" id="PTHR11603:SF147">
    <property type="entry name" value="MEMBRANE PROTEIN"/>
    <property type="match status" value="1"/>
</dbReference>
<dbReference type="InterPro" id="IPR027417">
    <property type="entry name" value="P-loop_NTPase"/>
</dbReference>
<dbReference type="Gene3D" id="3.40.50.1010">
    <property type="entry name" value="5'-nuclease"/>
    <property type="match status" value="1"/>
</dbReference>
<dbReference type="InterPro" id="IPR009019">
    <property type="entry name" value="KH_sf_prok-type"/>
</dbReference>
<evidence type="ECO:0000259" key="4">
    <source>
        <dbReference type="SMART" id="SM00382"/>
    </source>
</evidence>
<dbReference type="InterPro" id="IPR003593">
    <property type="entry name" value="AAA+_ATPase"/>
</dbReference>
<dbReference type="EMBL" id="WUYX01000071">
    <property type="protein sequence ID" value="MXV64632.1"/>
    <property type="molecule type" value="Genomic_DNA"/>
</dbReference>
<comment type="similarity">
    <text evidence="1">In the N-terminal section; belongs to the PINc/VapC protein family.</text>
</comment>
<feature type="compositionally biased region" description="Gly residues" evidence="3">
    <location>
        <begin position="533"/>
        <end position="556"/>
    </location>
</feature>
<dbReference type="GO" id="GO:0003723">
    <property type="term" value="F:RNA binding"/>
    <property type="evidence" value="ECO:0007669"/>
    <property type="project" value="UniProtKB-UniRule"/>
</dbReference>
<dbReference type="PROSITE" id="PS50084">
    <property type="entry name" value="KH_TYPE_1"/>
    <property type="match status" value="1"/>
</dbReference>
<dbReference type="InterPro" id="IPR052041">
    <property type="entry name" value="Nucleic_acid_metab_PIN/TRAM"/>
</dbReference>
<evidence type="ECO:0000259" key="5">
    <source>
        <dbReference type="SMART" id="SM00670"/>
    </source>
</evidence>
<evidence type="ECO:0000256" key="2">
    <source>
        <dbReference type="PROSITE-ProRule" id="PRU00117"/>
    </source>
</evidence>
<dbReference type="PANTHER" id="PTHR11603">
    <property type="entry name" value="AAA FAMILY ATPASE"/>
    <property type="match status" value="1"/>
</dbReference>
<dbReference type="OrthoDB" id="7146at2157"/>
<dbReference type="SUPFAM" id="SSF88723">
    <property type="entry name" value="PIN domain-like"/>
    <property type="match status" value="1"/>
</dbReference>
<evidence type="ECO:0000313" key="7">
    <source>
        <dbReference type="Proteomes" id="UP000434101"/>
    </source>
</evidence>
<keyword evidence="2" id="KW-0694">RNA-binding</keyword>
<dbReference type="NCBIfam" id="NF010335">
    <property type="entry name" value="PRK13764.1"/>
    <property type="match status" value="1"/>
</dbReference>
<keyword evidence="7" id="KW-1185">Reference proteome</keyword>
<comment type="caution">
    <text evidence="6">The sequence shown here is derived from an EMBL/GenBank/DDBJ whole genome shotgun (WGS) entry which is preliminary data.</text>
</comment>
<name>A0A6B0VV55_9EURY</name>
<dbReference type="SMART" id="SM00670">
    <property type="entry name" value="PINc"/>
    <property type="match status" value="1"/>
</dbReference>
<proteinExistence type="inferred from homology"/>
<dbReference type="InterPro" id="IPR029060">
    <property type="entry name" value="PIN-like_dom_sf"/>
</dbReference>
<feature type="domain" description="AAA+ ATPase" evidence="4">
    <location>
        <begin position="259"/>
        <end position="384"/>
    </location>
</feature>
<sequence length="630" mass="67985">MNVVPDTSVVIDGRVSATIDDGQFEGATISVPEAVVAELEAQANDGIDSGWDGLEELQRLADLADEGAIDLEYIGERPNAIERGHASEGEIDALIRDLAEDLEATFLTSDIVQAEVAEAKGLTVEHVSPEVREIGTLAVENYFDDQTMSVHLKTDAVPMAKRGELGEMRYEQIADEPLDEATMDEYAREVVDGAKEASGGFIELSEPGMQIVQFRDYRIAIGRPPFADGIEITAVRPIAQTDMEDYEHADELKERLLERQRGVLISGAPGAGKSTFAQAVARFISDHDYSVKTMEKPRDLQVGPDITQYTELGGEMAKTADALLMVRPDYTIYDEVRKTDDFEVFADMRLAGVGMIGVVHATRPIDALQRLVGRVELGMIPQVVDTVVYIEAGEVNTVYDVRTEVKVPAGLTEEDLARPVIQVTNFQTNEPEYEIYTFNRQVVTVPLKDEDGGPANESGVDRIAKQEIEREIKSIAHGHVDVQLKSQDRAVVYVGEDDISSVIGKGGGRITDVENRLGIDIDVRTHDENPNYGAGGGGGVGAGAGTSADGGSGGQQAAGQRVTPEITSRHIVIPVDGNHGETVEVQAAGDYLFTATVSRGGEIQVSRGSAIADELEQAIDRKDPVTVVPS</sequence>
<reference evidence="6 7" key="1">
    <citation type="submission" date="2020-01" db="EMBL/GenBank/DDBJ databases">
        <title>Natronorubrum sp. JWXQ-INN 674 isolated from Inner Mongolia Autonomous Region of China.</title>
        <authorList>
            <person name="Xue Q."/>
        </authorList>
    </citation>
    <scope>NUCLEOTIDE SEQUENCE [LARGE SCALE GENOMIC DNA]</scope>
    <source>
        <strain evidence="6 7">JWXQ-INN-674</strain>
    </source>
</reference>
<dbReference type="RefSeq" id="WP_160068101.1">
    <property type="nucleotide sequence ID" value="NZ_WUYX01000071.1"/>
</dbReference>
<evidence type="ECO:0000256" key="1">
    <source>
        <dbReference type="ARBA" id="ARBA00046345"/>
    </source>
</evidence>
<organism evidence="6 7">
    <name type="scientific">Natronorubrum halalkaliphilum</name>
    <dbReference type="NCBI Taxonomy" id="2691917"/>
    <lineage>
        <taxon>Archaea</taxon>
        <taxon>Methanobacteriati</taxon>
        <taxon>Methanobacteriota</taxon>
        <taxon>Stenosarchaea group</taxon>
        <taxon>Halobacteria</taxon>
        <taxon>Halobacteriales</taxon>
        <taxon>Natrialbaceae</taxon>
        <taxon>Natronorubrum</taxon>
    </lineage>
</organism>
<accession>A0A6B0VV55</accession>
<dbReference type="InterPro" id="IPR001482">
    <property type="entry name" value="T2SS/T4SS_dom"/>
</dbReference>
<protein>
    <submittedName>
        <fullName evidence="6">ATPase</fullName>
    </submittedName>
</protein>
<gene>
    <name evidence="6" type="ORF">GS429_21655</name>
</gene>
<dbReference type="SUPFAM" id="SSF54814">
    <property type="entry name" value="Prokaryotic type KH domain (KH-domain type II)"/>
    <property type="match status" value="1"/>
</dbReference>
<dbReference type="InterPro" id="IPR002716">
    <property type="entry name" value="PIN_dom"/>
</dbReference>
<dbReference type="SUPFAM" id="SSF52540">
    <property type="entry name" value="P-loop containing nucleoside triphosphate hydrolases"/>
    <property type="match status" value="1"/>
</dbReference>
<feature type="domain" description="PIN" evidence="5">
    <location>
        <begin position="1"/>
        <end position="115"/>
    </location>
</feature>
<evidence type="ECO:0000313" key="6">
    <source>
        <dbReference type="EMBL" id="MXV64632.1"/>
    </source>
</evidence>
<dbReference type="SMART" id="SM00382">
    <property type="entry name" value="AAA"/>
    <property type="match status" value="1"/>
</dbReference>
<dbReference type="CDD" id="cd09878">
    <property type="entry name" value="PIN_VapC_VirB11L-ATPase-like"/>
    <property type="match status" value="1"/>
</dbReference>
<dbReference type="AlphaFoldDB" id="A0A6B0VV55"/>
<evidence type="ECO:0000256" key="3">
    <source>
        <dbReference type="SAM" id="MobiDB-lite"/>
    </source>
</evidence>
<dbReference type="Proteomes" id="UP000434101">
    <property type="component" value="Unassembled WGS sequence"/>
</dbReference>